<reference evidence="14" key="1">
    <citation type="journal article" date="2020" name="Nat. Commun.">
        <title>Genome sequence of the cluster root forming white lupin.</title>
        <authorList>
            <person name="Hufnagel B."/>
            <person name="Marques A."/>
            <person name="Soriano A."/>
            <person name="Marques L."/>
            <person name="Divol F."/>
            <person name="Doumas P."/>
            <person name="Sallet E."/>
            <person name="Mancinotti D."/>
            <person name="Carrere S."/>
            <person name="Marande W."/>
            <person name="Arribat S."/>
            <person name="Keller J."/>
            <person name="Huneau C."/>
            <person name="Blein T."/>
            <person name="Aime D."/>
            <person name="Laguerre M."/>
            <person name="Taylor J."/>
            <person name="Schubert V."/>
            <person name="Nelson M."/>
            <person name="Geu-Flores F."/>
            <person name="Crespi M."/>
            <person name="Gallardo-Guerrero K."/>
            <person name="Delaux P.-M."/>
            <person name="Salse J."/>
            <person name="Berges H."/>
            <person name="Guyot R."/>
            <person name="Gouzy J."/>
            <person name="Peret B."/>
        </authorList>
    </citation>
    <scope>NUCLEOTIDE SEQUENCE [LARGE SCALE GENOMIC DNA]</scope>
    <source>
        <strain evidence="14">cv. Amiga</strain>
    </source>
</reference>
<dbReference type="InterPro" id="IPR041792">
    <property type="entry name" value="MPP_PAP"/>
</dbReference>
<evidence type="ECO:0000256" key="1">
    <source>
        <dbReference type="ARBA" id="ARBA00000032"/>
    </source>
</evidence>
<keyword evidence="7" id="KW-0862">Zinc</keyword>
<evidence type="ECO:0000256" key="5">
    <source>
        <dbReference type="ARBA" id="ARBA00022729"/>
    </source>
</evidence>
<comment type="caution">
    <text evidence="13">The sequence shown here is derived from an EMBL/GenBank/DDBJ whole genome shotgun (WGS) entry which is preliminary data.</text>
</comment>
<evidence type="ECO:0000259" key="10">
    <source>
        <dbReference type="Pfam" id="PF00149"/>
    </source>
</evidence>
<dbReference type="EMBL" id="WOCE01000001">
    <property type="protein sequence ID" value="KAE9621764.1"/>
    <property type="molecule type" value="Genomic_DNA"/>
</dbReference>
<evidence type="ECO:0000256" key="8">
    <source>
        <dbReference type="ARBA" id="ARBA00023180"/>
    </source>
</evidence>
<dbReference type="PANTHER" id="PTHR22953:SF7">
    <property type="entry name" value="PURPLE ACID PHOSPHATASE 22"/>
    <property type="match status" value="1"/>
</dbReference>
<evidence type="ECO:0000259" key="11">
    <source>
        <dbReference type="Pfam" id="PF14008"/>
    </source>
</evidence>
<evidence type="ECO:0000256" key="2">
    <source>
        <dbReference type="ARBA" id="ARBA00001947"/>
    </source>
</evidence>
<feature type="domain" description="Purple acid phosphatase N-terminal" evidence="12">
    <location>
        <begin position="73"/>
        <end position="160"/>
    </location>
</feature>
<dbReference type="Gene3D" id="2.60.40.380">
    <property type="entry name" value="Purple acid phosphatase-like, N-terminal"/>
    <property type="match status" value="1"/>
</dbReference>
<evidence type="ECO:0000256" key="6">
    <source>
        <dbReference type="ARBA" id="ARBA00022801"/>
    </source>
</evidence>
<comment type="similarity">
    <text evidence="4 9">Belongs to the metallophosphoesterase superfamily. Purple acid phosphatase family.</text>
</comment>
<proteinExistence type="inferred from homology"/>
<comment type="cofactor">
    <cofactor evidence="3">
        <name>Fe cation</name>
        <dbReference type="ChEBI" id="CHEBI:24875"/>
    </cofactor>
</comment>
<dbReference type="InterPro" id="IPR025733">
    <property type="entry name" value="PAPs_C"/>
</dbReference>
<evidence type="ECO:0000313" key="13">
    <source>
        <dbReference type="EMBL" id="KAE9621764.1"/>
    </source>
</evidence>
<dbReference type="Gene3D" id="3.60.21.10">
    <property type="match status" value="1"/>
</dbReference>
<dbReference type="SUPFAM" id="SSF49363">
    <property type="entry name" value="Purple acid phosphatase, N-terminal domain"/>
    <property type="match status" value="1"/>
</dbReference>
<dbReference type="EC" id="3.1.3.2" evidence="9"/>
<evidence type="ECO:0000256" key="7">
    <source>
        <dbReference type="ARBA" id="ARBA00022833"/>
    </source>
</evidence>
<keyword evidence="14" id="KW-1185">Reference proteome</keyword>
<dbReference type="OrthoDB" id="45007at2759"/>
<gene>
    <name evidence="13" type="ORF">Lalb_Chr01g0018231</name>
</gene>
<evidence type="ECO:0000259" key="12">
    <source>
        <dbReference type="Pfam" id="PF16656"/>
    </source>
</evidence>
<dbReference type="InterPro" id="IPR004843">
    <property type="entry name" value="Calcineurin-like_PHP"/>
</dbReference>
<dbReference type="GO" id="GO:0046872">
    <property type="term" value="F:metal ion binding"/>
    <property type="evidence" value="ECO:0007669"/>
    <property type="project" value="InterPro"/>
</dbReference>
<keyword evidence="5" id="KW-0732">Signal</keyword>
<dbReference type="Proteomes" id="UP000447434">
    <property type="component" value="Chromosome 1"/>
</dbReference>
<dbReference type="SUPFAM" id="SSF56300">
    <property type="entry name" value="Metallo-dependent phosphatases"/>
    <property type="match status" value="1"/>
</dbReference>
<sequence length="463" mass="53213">MLFSYIIGCSYSQIMYIAINNMMEKCNNKSFIVFLLFFCFLLFPHLLLSENDYIRGSVRQLVNTTNHRSISDPQQVHISLVGKDKMRVSWITEDKHTKSVVEYGTKSGKYSSKETGSHTSYQYFFYTSGRIHNTVIGPLEPSTIYFYMCGGSGPEFSFKTPPSKFPIEFAIVGDLGQTEWTESTLKHVDSTNYDMLLLPGDLSYADTQQPLWDSFGRLIEPYASKRPWMVTEGNHEIETFPIIYPHGFKAYNNRWSMPFEESGSTSNLYYSFDVVGSHIIMLGSYTDFDDKSEQYKWLQNDLDNVDRNRTPWVIALLHAPWYNTNEAHHGEGESMRQAMEKLLYNAHVDLVFSGHVHAYERFTRIYDNEANSCGPLYVTIGDGGNREGLALNFKNPPSPLSLYREPSFGHGRLQIVNETHAHWSWHRNNDNDSFVADGVWIQSLISTKPCTQTPQKQTSHEEL</sequence>
<dbReference type="InterPro" id="IPR008963">
    <property type="entry name" value="Purple_acid_Pase-like_N"/>
</dbReference>
<protein>
    <recommendedName>
        <fullName evidence="9">Purple acid phosphatase</fullName>
        <ecNumber evidence="9">3.1.3.2</ecNumber>
    </recommendedName>
</protein>
<name>A0A6A4R9B2_LUPAL</name>
<dbReference type="CDD" id="cd00839">
    <property type="entry name" value="MPP_PAPs"/>
    <property type="match status" value="1"/>
</dbReference>
<organism evidence="13 14">
    <name type="scientific">Lupinus albus</name>
    <name type="common">White lupine</name>
    <name type="synonym">Lupinus termis</name>
    <dbReference type="NCBI Taxonomy" id="3870"/>
    <lineage>
        <taxon>Eukaryota</taxon>
        <taxon>Viridiplantae</taxon>
        <taxon>Streptophyta</taxon>
        <taxon>Embryophyta</taxon>
        <taxon>Tracheophyta</taxon>
        <taxon>Spermatophyta</taxon>
        <taxon>Magnoliopsida</taxon>
        <taxon>eudicotyledons</taxon>
        <taxon>Gunneridae</taxon>
        <taxon>Pentapetalae</taxon>
        <taxon>rosids</taxon>
        <taxon>fabids</taxon>
        <taxon>Fabales</taxon>
        <taxon>Fabaceae</taxon>
        <taxon>Papilionoideae</taxon>
        <taxon>50 kb inversion clade</taxon>
        <taxon>genistoids sensu lato</taxon>
        <taxon>core genistoids</taxon>
        <taxon>Genisteae</taxon>
        <taxon>Lupinus</taxon>
    </lineage>
</organism>
<keyword evidence="8" id="KW-0325">Glycoprotein</keyword>
<evidence type="ECO:0000256" key="3">
    <source>
        <dbReference type="ARBA" id="ARBA00001962"/>
    </source>
</evidence>
<evidence type="ECO:0000256" key="9">
    <source>
        <dbReference type="RuleBase" id="RU361203"/>
    </source>
</evidence>
<accession>A0A6A4R9B2</accession>
<dbReference type="Pfam" id="PF16656">
    <property type="entry name" value="Pur_ac_phosph_N"/>
    <property type="match status" value="1"/>
</dbReference>
<dbReference type="InterPro" id="IPR039331">
    <property type="entry name" value="PAPs-like"/>
</dbReference>
<evidence type="ECO:0000313" key="14">
    <source>
        <dbReference type="Proteomes" id="UP000447434"/>
    </source>
</evidence>
<dbReference type="InterPro" id="IPR029052">
    <property type="entry name" value="Metallo-depent_PP-like"/>
</dbReference>
<dbReference type="AlphaFoldDB" id="A0A6A4R9B2"/>
<keyword evidence="6 9" id="KW-0378">Hydrolase</keyword>
<dbReference type="Pfam" id="PF14008">
    <property type="entry name" value="Metallophos_C"/>
    <property type="match status" value="1"/>
</dbReference>
<dbReference type="GO" id="GO:0003993">
    <property type="term" value="F:acid phosphatase activity"/>
    <property type="evidence" value="ECO:0007669"/>
    <property type="project" value="UniProtKB-EC"/>
</dbReference>
<feature type="domain" description="Calcineurin-like phosphoesterase" evidence="10">
    <location>
        <begin position="169"/>
        <end position="359"/>
    </location>
</feature>
<comment type="catalytic activity">
    <reaction evidence="1 9">
        <text>a phosphate monoester + H2O = an alcohol + phosphate</text>
        <dbReference type="Rhea" id="RHEA:15017"/>
        <dbReference type="ChEBI" id="CHEBI:15377"/>
        <dbReference type="ChEBI" id="CHEBI:30879"/>
        <dbReference type="ChEBI" id="CHEBI:43474"/>
        <dbReference type="ChEBI" id="CHEBI:67140"/>
        <dbReference type="EC" id="3.1.3.2"/>
    </reaction>
</comment>
<dbReference type="InterPro" id="IPR015914">
    <property type="entry name" value="PAPs_N"/>
</dbReference>
<dbReference type="PANTHER" id="PTHR22953">
    <property type="entry name" value="ACID PHOSPHATASE RELATED"/>
    <property type="match status" value="1"/>
</dbReference>
<evidence type="ECO:0000256" key="4">
    <source>
        <dbReference type="ARBA" id="ARBA00008723"/>
    </source>
</evidence>
<dbReference type="Pfam" id="PF00149">
    <property type="entry name" value="Metallophos"/>
    <property type="match status" value="1"/>
</dbReference>
<comment type="cofactor">
    <cofactor evidence="2">
        <name>Zn(2+)</name>
        <dbReference type="ChEBI" id="CHEBI:29105"/>
    </cofactor>
</comment>
<feature type="domain" description="Purple acid phosphatase C-terminal" evidence="11">
    <location>
        <begin position="374"/>
        <end position="431"/>
    </location>
</feature>